<reference evidence="1 2" key="1">
    <citation type="submission" date="2021-06" db="EMBL/GenBank/DDBJ databases">
        <title>Caerostris extrusa draft genome.</title>
        <authorList>
            <person name="Kono N."/>
            <person name="Arakawa K."/>
        </authorList>
    </citation>
    <scope>NUCLEOTIDE SEQUENCE [LARGE SCALE GENOMIC DNA]</scope>
</reference>
<dbReference type="Proteomes" id="UP001054945">
    <property type="component" value="Unassembled WGS sequence"/>
</dbReference>
<feature type="non-terminal residue" evidence="1">
    <location>
        <position position="44"/>
    </location>
</feature>
<dbReference type="EMBL" id="BPLR01003477">
    <property type="protein sequence ID" value="GIX85059.1"/>
    <property type="molecule type" value="Genomic_DNA"/>
</dbReference>
<gene>
    <name evidence="1" type="ORF">CEXT_137081</name>
</gene>
<organism evidence="1 2">
    <name type="scientific">Caerostris extrusa</name>
    <name type="common">Bark spider</name>
    <name type="synonym">Caerostris bankana</name>
    <dbReference type="NCBI Taxonomy" id="172846"/>
    <lineage>
        <taxon>Eukaryota</taxon>
        <taxon>Metazoa</taxon>
        <taxon>Ecdysozoa</taxon>
        <taxon>Arthropoda</taxon>
        <taxon>Chelicerata</taxon>
        <taxon>Arachnida</taxon>
        <taxon>Araneae</taxon>
        <taxon>Araneomorphae</taxon>
        <taxon>Entelegynae</taxon>
        <taxon>Araneoidea</taxon>
        <taxon>Araneidae</taxon>
        <taxon>Caerostris</taxon>
    </lineage>
</organism>
<protein>
    <submittedName>
        <fullName evidence="1">Uncharacterized protein</fullName>
    </submittedName>
</protein>
<name>A0AAV4NJS7_CAEEX</name>
<keyword evidence="2" id="KW-1185">Reference proteome</keyword>
<sequence length="44" mass="4818">MRSLSRVELAKNPNMRQQILVAQAGADQLSKTGRDAGRRGVHSL</sequence>
<evidence type="ECO:0000313" key="2">
    <source>
        <dbReference type="Proteomes" id="UP001054945"/>
    </source>
</evidence>
<accession>A0AAV4NJS7</accession>
<dbReference type="AlphaFoldDB" id="A0AAV4NJS7"/>
<comment type="caution">
    <text evidence="1">The sequence shown here is derived from an EMBL/GenBank/DDBJ whole genome shotgun (WGS) entry which is preliminary data.</text>
</comment>
<proteinExistence type="predicted"/>
<evidence type="ECO:0000313" key="1">
    <source>
        <dbReference type="EMBL" id="GIX85059.1"/>
    </source>
</evidence>